<dbReference type="GO" id="GO:0016020">
    <property type="term" value="C:membrane"/>
    <property type="evidence" value="ECO:0007669"/>
    <property type="project" value="UniProtKB-SubCell"/>
</dbReference>
<keyword evidence="9" id="KW-1185">Reference proteome</keyword>
<dbReference type="PANTHER" id="PTHR48177">
    <property type="entry name" value="TRANSMEMBRANE PROTEIN 189"/>
    <property type="match status" value="1"/>
</dbReference>
<evidence type="ECO:0000256" key="6">
    <source>
        <dbReference type="SAM" id="Phobius"/>
    </source>
</evidence>
<keyword evidence="4 6" id="KW-1133">Transmembrane helix</keyword>
<evidence type="ECO:0000256" key="5">
    <source>
        <dbReference type="ARBA" id="ARBA00023136"/>
    </source>
</evidence>
<protein>
    <recommendedName>
        <fullName evidence="7">Lipid desaturase domain-containing protein</fullName>
    </recommendedName>
</protein>
<organism evidence="8 9">
    <name type="scientific">Littorina saxatilis</name>
    <dbReference type="NCBI Taxonomy" id="31220"/>
    <lineage>
        <taxon>Eukaryota</taxon>
        <taxon>Metazoa</taxon>
        <taxon>Spiralia</taxon>
        <taxon>Lophotrochozoa</taxon>
        <taxon>Mollusca</taxon>
        <taxon>Gastropoda</taxon>
        <taxon>Caenogastropoda</taxon>
        <taxon>Littorinimorpha</taxon>
        <taxon>Littorinoidea</taxon>
        <taxon>Littorinidae</taxon>
        <taxon>Littorina</taxon>
    </lineage>
</organism>
<feature type="domain" description="Lipid desaturase" evidence="7">
    <location>
        <begin position="94"/>
        <end position="271"/>
    </location>
</feature>
<dbReference type="InterPro" id="IPR052601">
    <property type="entry name" value="Plasmalogen_desaturase"/>
</dbReference>
<dbReference type="PANTHER" id="PTHR48177:SF1">
    <property type="entry name" value="PLASMANYLETHANOLAMINE DESATURASE 1"/>
    <property type="match status" value="1"/>
</dbReference>
<feature type="transmembrane region" description="Helical" evidence="6">
    <location>
        <begin position="54"/>
        <end position="72"/>
    </location>
</feature>
<dbReference type="InterPro" id="IPR019547">
    <property type="entry name" value="Lipid_desat"/>
</dbReference>
<evidence type="ECO:0000256" key="1">
    <source>
        <dbReference type="ARBA" id="ARBA00004141"/>
    </source>
</evidence>
<evidence type="ECO:0000259" key="7">
    <source>
        <dbReference type="Pfam" id="PF10520"/>
    </source>
</evidence>
<evidence type="ECO:0000256" key="2">
    <source>
        <dbReference type="ARBA" id="ARBA00007620"/>
    </source>
</evidence>
<dbReference type="Pfam" id="PF10520">
    <property type="entry name" value="Lipid_desat"/>
    <property type="match status" value="1"/>
</dbReference>
<gene>
    <name evidence="8" type="ORF">V1264_000428</name>
</gene>
<dbReference type="EMBL" id="JBAMIC010000001">
    <property type="protein sequence ID" value="KAK7114354.1"/>
    <property type="molecule type" value="Genomic_DNA"/>
</dbReference>
<evidence type="ECO:0000256" key="3">
    <source>
        <dbReference type="ARBA" id="ARBA00022692"/>
    </source>
</evidence>
<comment type="similarity">
    <text evidence="2">Belongs to the fatty acid desaturase CarF family.</text>
</comment>
<feature type="transmembrane region" description="Helical" evidence="6">
    <location>
        <begin position="84"/>
        <end position="108"/>
    </location>
</feature>
<evidence type="ECO:0000313" key="9">
    <source>
        <dbReference type="Proteomes" id="UP001374579"/>
    </source>
</evidence>
<proteinExistence type="inferred from homology"/>
<name>A0AAN9C074_9CAEN</name>
<keyword evidence="5 6" id="KW-0472">Membrane</keyword>
<sequence>MGVKTETDIFHHSMLEDDPNSNTQIDKEEVKPRWGPQHAGAKELASQYTFGKRVQEIICLVLSIGLMIFNFIQLCIHFNPANAHYIIICAGLGIVTADFFSGLVHWAADTWGTVELPVVGKAFIRPFREHHIDPTAITRHDFVETNGDNFAVTIPFIASMAYRFLTYTPEQIQAEYNWLSFLFLLGIFISVTNQCHKWSHTYFGLPWYITLLQDYHIILPRKHHRIHHVAPHETYYCITTGWLNYPFEYIRFWPRFEAAIEALTGSKPRADDLQWAKKVS</sequence>
<comment type="caution">
    <text evidence="8">The sequence shown here is derived from an EMBL/GenBank/DDBJ whole genome shotgun (WGS) entry which is preliminary data.</text>
</comment>
<dbReference type="AlphaFoldDB" id="A0AAN9C074"/>
<keyword evidence="3 6" id="KW-0812">Transmembrane</keyword>
<evidence type="ECO:0000256" key="4">
    <source>
        <dbReference type="ARBA" id="ARBA00022989"/>
    </source>
</evidence>
<reference evidence="8 9" key="1">
    <citation type="submission" date="2024-02" db="EMBL/GenBank/DDBJ databases">
        <title>Chromosome-scale genome assembly of the rough periwinkle Littorina saxatilis.</title>
        <authorList>
            <person name="De Jode A."/>
            <person name="Faria R."/>
            <person name="Formenti G."/>
            <person name="Sims Y."/>
            <person name="Smith T.P."/>
            <person name="Tracey A."/>
            <person name="Wood J.M.D."/>
            <person name="Zagrodzka Z.B."/>
            <person name="Johannesson K."/>
            <person name="Butlin R.K."/>
            <person name="Leder E.H."/>
        </authorList>
    </citation>
    <scope>NUCLEOTIDE SEQUENCE [LARGE SCALE GENOMIC DNA]</scope>
    <source>
        <strain evidence="8">Snail1</strain>
        <tissue evidence="8">Muscle</tissue>
    </source>
</reference>
<comment type="subcellular location">
    <subcellularLocation>
        <location evidence="1">Membrane</location>
        <topology evidence="1">Multi-pass membrane protein</topology>
    </subcellularLocation>
</comment>
<dbReference type="GO" id="GO:0016491">
    <property type="term" value="F:oxidoreductase activity"/>
    <property type="evidence" value="ECO:0007669"/>
    <property type="project" value="TreeGrafter"/>
</dbReference>
<accession>A0AAN9C074</accession>
<evidence type="ECO:0000313" key="8">
    <source>
        <dbReference type="EMBL" id="KAK7114354.1"/>
    </source>
</evidence>
<dbReference type="Proteomes" id="UP001374579">
    <property type="component" value="Unassembled WGS sequence"/>
</dbReference>